<evidence type="ECO:0000313" key="1">
    <source>
        <dbReference type="EMBL" id="WZE67041.1"/>
    </source>
</evidence>
<dbReference type="RefSeq" id="WP_420494166.1">
    <property type="nucleotide sequence ID" value="NZ_CP124577.1"/>
</dbReference>
<organism evidence="1">
    <name type="scientific">Macrococcus psychrotolerans</name>
    <dbReference type="NCBI Taxonomy" id="3039389"/>
    <lineage>
        <taxon>Bacteria</taxon>
        <taxon>Bacillati</taxon>
        <taxon>Bacillota</taxon>
        <taxon>Bacilli</taxon>
        <taxon>Bacillales</taxon>
        <taxon>Staphylococcaceae</taxon>
        <taxon>Macrococcus</taxon>
    </lineage>
</organism>
<gene>
    <name evidence="1" type="ORF">QA541_01955</name>
</gene>
<dbReference type="AlphaFoldDB" id="A0AAU6RA36"/>
<accession>A0AAU6RA36</accession>
<reference evidence="1" key="1">
    <citation type="submission" date="2023-04" db="EMBL/GenBank/DDBJ databases">
        <title>Macrococci isolated from food, foodproducing animals, and human clinical materials.</title>
        <authorList>
            <person name="Maslanova I."/>
            <person name="Svec P."/>
            <person name="Sedlacek I."/>
            <person name="Novakova D."/>
            <person name="Keller J.E."/>
            <person name="Schwendener S."/>
            <person name="Finstrlova A."/>
            <person name="Botka T."/>
            <person name="Kovarovic V."/>
            <person name="Petras P."/>
            <person name="Perreten V."/>
            <person name="Pantucek R."/>
        </authorList>
    </citation>
    <scope>NUCLEOTIDE SEQUENCE</scope>
    <source>
        <strain evidence="1">NRL/St 21/332</strain>
    </source>
</reference>
<proteinExistence type="predicted"/>
<dbReference type="EMBL" id="CP124577">
    <property type="protein sequence ID" value="WZE67041.1"/>
    <property type="molecule type" value="Genomic_DNA"/>
</dbReference>
<sequence>MANEIGIKDFNKFSEKYKDVLEVTSYEYDNFVVNVSQKKVHSIDINILNISEDIQKKIEKENKKENDDTVDFNQIEEETGENLTNILSKNIEKDLSNDAGEKYVVIKTNDSNYLLTSIIDKKMTPRFIVANKDIADLTYDIMKIRMNES</sequence>
<name>A0AAU6RA36_9STAP</name>
<protein>
    <submittedName>
        <fullName evidence="1">Uncharacterized protein</fullName>
    </submittedName>
</protein>